<feature type="domain" description="F-box" evidence="1">
    <location>
        <begin position="11"/>
        <end position="64"/>
    </location>
</feature>
<evidence type="ECO:0000313" key="2">
    <source>
        <dbReference type="EMBL" id="KAG7290129.1"/>
    </source>
</evidence>
<dbReference type="AlphaFoldDB" id="A0AAD4EZ21"/>
<dbReference type="Gene3D" id="1.20.1280.50">
    <property type="match status" value="1"/>
</dbReference>
<sequence length="528" mass="59110">MAVSKVYHLTEMPTELLLHIFSFLSPDCSVGLPACRDKFRDKPSLARLSLTSRRLRSLAQPVLFHCFPDSHWKNPIHRLICLARTLAARPDLAQHMKYINIRNPLEDLDELDDADKQYVDSELLRLGLPAIPPYWNVDGEGQYRLLPLELLLLRTPGLVTLLLPLDYDWDLHALPQLVYHQDEGAKCHAPLLPHLRHLQVERFFIAGDRFESSLGPVDALAHAAPALETLSLPTPASEDWFPSGGLRLGALRALHFRWGVSIDAGLLAHMLAAAPWLEVLTLDLDQLAGPQERRSKSRSVEALWEVLEARAGTLRELWLDVRAERVPPRGGRREHGLELGNGLMQTLALAQGVGAGHDLGFGQWLAQGLASGLALEFGEESDSEELERDSLADFEKLEVLKVDGHALSALRRTWERKNRHPRVDGFLAGMFPPGIREVTFWRLDGLAMRAAMQEFASVVAAGEYPRLEKVRLAPSSRTDSEWGERWVNQGAWNEVVGALTEKFATGGVKFELAAEEPYWTAGRLSVWD</sequence>
<protein>
    <recommendedName>
        <fullName evidence="1">F-box domain-containing protein</fullName>
    </recommendedName>
</protein>
<dbReference type="EMBL" id="JAHCVI010000001">
    <property type="protein sequence ID" value="KAG7290129.1"/>
    <property type="molecule type" value="Genomic_DNA"/>
</dbReference>
<dbReference type="InterPro" id="IPR036047">
    <property type="entry name" value="F-box-like_dom_sf"/>
</dbReference>
<name>A0AAD4EZ21_9PEZI</name>
<dbReference type="SUPFAM" id="SSF81383">
    <property type="entry name" value="F-box domain"/>
    <property type="match status" value="1"/>
</dbReference>
<keyword evidence="3" id="KW-1185">Reference proteome</keyword>
<proteinExistence type="predicted"/>
<dbReference type="Pfam" id="PF12937">
    <property type="entry name" value="F-box-like"/>
    <property type="match status" value="1"/>
</dbReference>
<dbReference type="Proteomes" id="UP001197093">
    <property type="component" value="Unassembled WGS sequence"/>
</dbReference>
<evidence type="ECO:0000313" key="3">
    <source>
        <dbReference type="Proteomes" id="UP001197093"/>
    </source>
</evidence>
<dbReference type="InterPro" id="IPR001810">
    <property type="entry name" value="F-box_dom"/>
</dbReference>
<organism evidence="2 3">
    <name type="scientific">Staphylotrichum longicolle</name>
    <dbReference type="NCBI Taxonomy" id="669026"/>
    <lineage>
        <taxon>Eukaryota</taxon>
        <taxon>Fungi</taxon>
        <taxon>Dikarya</taxon>
        <taxon>Ascomycota</taxon>
        <taxon>Pezizomycotina</taxon>
        <taxon>Sordariomycetes</taxon>
        <taxon>Sordariomycetidae</taxon>
        <taxon>Sordariales</taxon>
        <taxon>Chaetomiaceae</taxon>
        <taxon>Staphylotrichum</taxon>
    </lineage>
</organism>
<dbReference type="CDD" id="cd09917">
    <property type="entry name" value="F-box_SF"/>
    <property type="match status" value="1"/>
</dbReference>
<accession>A0AAD4EZ21</accession>
<comment type="caution">
    <text evidence="2">The sequence shown here is derived from an EMBL/GenBank/DDBJ whole genome shotgun (WGS) entry which is preliminary data.</text>
</comment>
<gene>
    <name evidence="2" type="ORF">NEMBOFW57_000126</name>
</gene>
<evidence type="ECO:0000259" key="1">
    <source>
        <dbReference type="Pfam" id="PF12937"/>
    </source>
</evidence>
<reference evidence="2" key="1">
    <citation type="submission" date="2023-02" db="EMBL/GenBank/DDBJ databases">
        <authorList>
            <person name="Palmer J.M."/>
        </authorList>
    </citation>
    <scope>NUCLEOTIDE SEQUENCE</scope>
    <source>
        <strain evidence="2">FW57</strain>
    </source>
</reference>